<evidence type="ECO:0000256" key="1">
    <source>
        <dbReference type="SAM" id="MobiDB-lite"/>
    </source>
</evidence>
<evidence type="ECO:0000313" key="2">
    <source>
        <dbReference type="EMBL" id="KAF5452380.1"/>
    </source>
</evidence>
<feature type="compositionally biased region" description="Basic and acidic residues" evidence="1">
    <location>
        <begin position="22"/>
        <end position="37"/>
    </location>
</feature>
<dbReference type="Proteomes" id="UP000619265">
    <property type="component" value="Unassembled WGS sequence"/>
</dbReference>
<evidence type="ECO:0000313" key="3">
    <source>
        <dbReference type="Proteomes" id="UP000619265"/>
    </source>
</evidence>
<reference evidence="2" key="1">
    <citation type="submission" date="2015-10" db="EMBL/GenBank/DDBJ databases">
        <authorList>
            <person name="Martinez-Garcia P.J."/>
            <person name="Crepeau M.W."/>
            <person name="Puiu D."/>
            <person name="Gonzalez-Ibeas D."/>
            <person name="Whalen J."/>
            <person name="Stevens K."/>
            <person name="Paul R."/>
            <person name="Butterfield T."/>
            <person name="Britton M."/>
            <person name="Reagan R."/>
            <person name="Chakraborty S."/>
            <person name="Walawage S.L."/>
            <person name="Vasquez-Gross H.A."/>
            <person name="Cardeno C."/>
            <person name="Famula R."/>
            <person name="Pratt K."/>
            <person name="Kuruganti S."/>
            <person name="Aradhya M.K."/>
            <person name="Leslie C.A."/>
            <person name="Dandekar A.M."/>
            <person name="Salzberg S.L."/>
            <person name="Wegrzyn J.L."/>
            <person name="Langley C.H."/>
            <person name="Neale D.B."/>
        </authorList>
    </citation>
    <scope>NUCLEOTIDE SEQUENCE</scope>
    <source>
        <tissue evidence="2">Leaves</tissue>
    </source>
</reference>
<gene>
    <name evidence="2" type="ORF">F2P56_027384</name>
</gene>
<dbReference type="Gramene" id="Jr12_11550_p1">
    <property type="protein sequence ID" value="cds.Jr12_11550_p1"/>
    <property type="gene ID" value="Jr12_11550"/>
</dbReference>
<comment type="caution">
    <text evidence="2">The sequence shown here is derived from an EMBL/GenBank/DDBJ whole genome shotgun (WGS) entry which is preliminary data.</text>
</comment>
<feature type="region of interest" description="Disordered" evidence="1">
    <location>
        <begin position="17"/>
        <end position="109"/>
    </location>
</feature>
<dbReference type="EMBL" id="LIHL02000012">
    <property type="protein sequence ID" value="KAF5452380.1"/>
    <property type="molecule type" value="Genomic_DNA"/>
</dbReference>
<reference evidence="2" key="2">
    <citation type="submission" date="2020-03" db="EMBL/GenBank/DDBJ databases">
        <title>Walnut 2.0.</title>
        <authorList>
            <person name="Marrano A."/>
            <person name="Britton M."/>
            <person name="Zimin A.V."/>
            <person name="Zaini P.A."/>
            <person name="Workman R."/>
            <person name="Puiu D."/>
            <person name="Bianco L."/>
            <person name="Allen B.J."/>
            <person name="Troggio M."/>
            <person name="Leslie C.A."/>
            <person name="Timp W."/>
            <person name="Dendekar A."/>
            <person name="Salzberg S.L."/>
            <person name="Neale D.B."/>
        </authorList>
    </citation>
    <scope>NUCLEOTIDE SEQUENCE</scope>
    <source>
        <tissue evidence="2">Leaves</tissue>
    </source>
</reference>
<dbReference type="AlphaFoldDB" id="A0A833X8X5"/>
<protein>
    <submittedName>
        <fullName evidence="2">Uncharacterized protein</fullName>
    </submittedName>
</protein>
<name>A0A833X8X5_JUGRE</name>
<sequence>MGCGESKVLLEVAAANTIISHKPSEHDPDSKMSKDIETIPEANTTDNTTNSSLQQQLEAENEDNNDDLGGAEVAADAKKIDETTVEKEGDDEKKIDNGTVAKKEADKENEAVKVVGESVIKEAESEKTVEKKNQNADNQEKHTADT</sequence>
<proteinExistence type="predicted"/>
<feature type="region of interest" description="Disordered" evidence="1">
    <location>
        <begin position="123"/>
        <end position="146"/>
    </location>
</feature>
<organism evidence="2 3">
    <name type="scientific">Juglans regia</name>
    <name type="common">English walnut</name>
    <dbReference type="NCBI Taxonomy" id="51240"/>
    <lineage>
        <taxon>Eukaryota</taxon>
        <taxon>Viridiplantae</taxon>
        <taxon>Streptophyta</taxon>
        <taxon>Embryophyta</taxon>
        <taxon>Tracheophyta</taxon>
        <taxon>Spermatophyta</taxon>
        <taxon>Magnoliopsida</taxon>
        <taxon>eudicotyledons</taxon>
        <taxon>Gunneridae</taxon>
        <taxon>Pentapetalae</taxon>
        <taxon>rosids</taxon>
        <taxon>fabids</taxon>
        <taxon>Fagales</taxon>
        <taxon>Juglandaceae</taxon>
        <taxon>Juglans</taxon>
    </lineage>
</organism>
<feature type="compositionally biased region" description="Polar residues" evidence="1">
    <location>
        <begin position="41"/>
        <end position="58"/>
    </location>
</feature>
<accession>A0A833X8X5</accession>
<feature type="compositionally biased region" description="Basic and acidic residues" evidence="1">
    <location>
        <begin position="75"/>
        <end position="109"/>
    </location>
</feature>